<feature type="modified residue" description="Phosphotyrosine; by host" evidence="14">
    <location>
        <position position="305"/>
    </location>
</feature>
<evidence type="ECO:0000256" key="3">
    <source>
        <dbReference type="ARBA" id="ARBA00022553"/>
    </source>
</evidence>
<comment type="PTM">
    <text evidence="14">Phosphorylated. Tyrosine phosphorylation enhances preferential binding to tripartite leader mRNAs and allows ribosome shunting.</text>
</comment>
<reference evidence="16" key="1">
    <citation type="journal article" date="2024" name="Microbiol. Spectr.">
        <title>Full-genome sequencing of dozens of new DNA viruses found in Spanish bat feces.</title>
        <authorList>
            <person name="Buigues J."/>
            <person name="Vinals A."/>
            <person name="Martinez-Recio R."/>
            <person name="Monros J.S."/>
            <person name="Sanjuan R."/>
            <person name="Cuevas J.M."/>
        </authorList>
    </citation>
    <scope>NUCLEOTIDE SEQUENCE</scope>
    <source>
        <strain evidence="16">MAVG44</strain>
    </source>
</reference>
<evidence type="ECO:0000256" key="13">
    <source>
        <dbReference type="ARBA" id="ARBA00023325"/>
    </source>
</evidence>
<organism evidence="16">
    <name type="scientific">Pipistrellus pipistrellus adenovirus</name>
    <dbReference type="NCBI Taxonomy" id="3140007"/>
    <lineage>
        <taxon>Viruses</taxon>
        <taxon>Varidnaviria</taxon>
        <taxon>Bamfordvirae</taxon>
        <taxon>Preplasmiviricota</taxon>
        <taxon>Polisuviricotina</taxon>
        <taxon>Pharingeaviricetes</taxon>
        <taxon>Rowavirales</taxon>
        <taxon>Adenoviridae</taxon>
    </lineage>
</organism>
<comment type="PTM">
    <text evidence="14">Might be cleaved by the viral protease.</text>
</comment>
<dbReference type="HAMAP" id="MF_04060">
    <property type="entry name" value="ADV_SHUT"/>
    <property type="match status" value="1"/>
</dbReference>
<keyword evidence="6 14" id="KW-1193">Eukaryotic host translation shutoff by virus</keyword>
<comment type="subcellular location">
    <subcellularLocation>
        <location evidence="14">Host cytoplasm</location>
    </subcellularLocation>
</comment>
<evidence type="ECO:0000256" key="15">
    <source>
        <dbReference type="SAM" id="MobiDB-lite"/>
    </source>
</evidence>
<evidence type="ECO:0000256" key="2">
    <source>
        <dbReference type="ARBA" id="ARBA00022481"/>
    </source>
</evidence>
<protein>
    <recommendedName>
        <fullName evidence="14">Shutoff protein</fullName>
    </recommendedName>
    <alternativeName>
        <fullName evidence="14">100 kDa protein</fullName>
        <shortName evidence="14">p100K</shortName>
    </alternativeName>
    <alternativeName>
        <fullName evidence="14">100K-chaperone protein</fullName>
    </alternativeName>
    <alternativeName>
        <fullName evidence="14">L4-100K</fullName>
    </alternativeName>
    <alternativeName>
        <fullName evidence="14">Shutoff protein 100K</fullName>
    </alternativeName>
</protein>
<comment type="miscellaneous">
    <text evidence="14">All late proteins expressed from the major late promoter are produced by alternative splicing and alternative polyadenylation of the same gene giving rise to non-overlapping ORFs. A leader sequence is present in the N-terminus of all these mRNAs and is recognized by the viral shutoff protein to provide expression although conventional translation via ribosome scanning from the cap has been shut off in the host cell.</text>
</comment>
<comment type="subunit">
    <text evidence="14">Monomer. Interacts with hexon protein; this interaction allows chaperoning and trimerization of hexon proteins. Interacts (via N-terminus) with host initiation factor EIF4G (via C-terminus). Interacts (via RRM domain) with viral mRNAs that contain the tripartite leader; this interaction allows ribosome shunting and expression of viral late mRNAs.</text>
</comment>
<comment type="induction">
    <text evidence="14">Expressed in the late phase of the viral replicative cycle.</text>
</comment>
<evidence type="ECO:0000256" key="4">
    <source>
        <dbReference type="ARBA" id="ARBA00022581"/>
    </source>
</evidence>
<keyword evidence="8 14" id="KW-0426">Late protein</keyword>
<keyword evidence="7 14" id="KW-0694">RNA-binding</keyword>
<keyword evidence="1 14" id="KW-0813">Transport</keyword>
<evidence type="ECO:0000256" key="14">
    <source>
        <dbReference type="HAMAP-Rule" id="MF_04060"/>
    </source>
</evidence>
<dbReference type="GO" id="GO:0039704">
    <property type="term" value="P:viral translational shunt"/>
    <property type="evidence" value="ECO:0007669"/>
    <property type="project" value="UniProtKB-UniRule"/>
</dbReference>
<keyword evidence="10 14" id="KW-0143">Chaperone</keyword>
<comment type="caution">
    <text evidence="14">Lacks conserved residue(s) required for the propagation of feature annotation.</text>
</comment>
<feature type="compositionally biased region" description="Basic and acidic residues" evidence="15">
    <location>
        <begin position="651"/>
        <end position="661"/>
    </location>
</feature>
<reference evidence="16" key="2">
    <citation type="submission" date="2024-02" db="EMBL/GenBank/DDBJ databases">
        <authorList>
            <person name="Buigues J."/>
            <person name="Vinals A."/>
            <person name="Martinez-Recio R."/>
            <person name="S Monros J."/>
            <person name="Sanjuan R."/>
            <person name="Cuevas J.M."/>
        </authorList>
    </citation>
    <scope>NUCLEOTIDE SEQUENCE</scope>
    <source>
        <strain evidence="16">MAVG44</strain>
    </source>
</reference>
<keyword evidence="2 14" id="KW-0488">Methylation</keyword>
<feature type="modified residue" description="Phosphotyrosine; by host" evidence="14">
    <location>
        <position position="625"/>
    </location>
</feature>
<keyword evidence="13 14" id="KW-1075">Inhibition of eukaryotic host translation factors by virus</keyword>
<keyword evidence="4 14" id="KW-0945">Host-virus interaction</keyword>
<comment type="similarity">
    <text evidence="14">Belongs to the adenoviridae shutoff protein family.</text>
</comment>
<dbReference type="EMBL" id="PP410068">
    <property type="protein sequence ID" value="WZK92839.1"/>
    <property type="molecule type" value="Genomic_DNA"/>
</dbReference>
<dbReference type="InterPro" id="IPR003381">
    <property type="entry name" value="L4"/>
</dbReference>
<keyword evidence="3 14" id="KW-0597">Phosphoprotein</keyword>
<accession>A0AAU6S541</accession>
<evidence type="ECO:0000256" key="10">
    <source>
        <dbReference type="ARBA" id="ARBA00023186"/>
    </source>
</evidence>
<feature type="region of interest" description="Disordered" evidence="15">
    <location>
        <begin position="1"/>
        <end position="21"/>
    </location>
</feature>
<gene>
    <name evidence="14" type="primary">L4</name>
</gene>
<comment type="function">
    <text evidence="14">Protein that inhibits host translation while promoting late viral translation by ribosome shunting. Blocks host cap-dependent translation by binding to eIF4G, displacing MKNK1 from cap initiation complexes and preventing EIF4E phosphorylation. Binds to the tripartite leader sequence of viral late mRNAs and recruits host eIF4G, PABPC1/poly-A binding protein and 40S ribosomes subunits on viral mRNAs, allowing ribosome shunting and efficient translation of late viral mRNAs even though conventional translation via ribosome scanning from the cap has been shut off in the host cell. During assembly, acts as a chaperone protein that helps hexon proteins assembly into trimers.</text>
</comment>
<evidence type="ECO:0000256" key="5">
    <source>
        <dbReference type="ARBA" id="ARBA00022586"/>
    </source>
</evidence>
<evidence type="ECO:0000256" key="12">
    <source>
        <dbReference type="ARBA" id="ARBA00023247"/>
    </source>
</evidence>
<dbReference type="GO" id="GO:0039657">
    <property type="term" value="P:symbiont-mediated suppression of host gene expression"/>
    <property type="evidence" value="ECO:0007669"/>
    <property type="project" value="UniProtKB-UniRule"/>
</dbReference>
<feature type="region of interest" description="Disordered" evidence="15">
    <location>
        <begin position="648"/>
        <end position="717"/>
    </location>
</feature>
<keyword evidence="12 14" id="KW-1262">Eukaryotic host gene expression shutoff by virus</keyword>
<comment type="PTM">
    <text evidence="14">Methylated. Asymmetric dimethylation by host PRMT1 of the Arg/Gly-rich region may regulate shutoff protein binding to hexon and promote the capsid assembly in the nucleus.</text>
</comment>
<keyword evidence="11 14" id="KW-1035">Host cytoplasm</keyword>
<dbReference type="GO" id="GO:0030430">
    <property type="term" value="C:host cell cytoplasm"/>
    <property type="evidence" value="ECO:0007669"/>
    <property type="project" value="UniProtKB-SubCell"/>
</dbReference>
<keyword evidence="5 14" id="KW-1155">Translational shunt</keyword>
<dbReference type="GO" id="GO:0019060">
    <property type="term" value="P:intracellular transport of viral protein in host cell"/>
    <property type="evidence" value="ECO:0007669"/>
    <property type="project" value="UniProtKB-UniRule"/>
</dbReference>
<evidence type="ECO:0000256" key="11">
    <source>
        <dbReference type="ARBA" id="ARBA00023200"/>
    </source>
</evidence>
<dbReference type="Pfam" id="PF02438">
    <property type="entry name" value="Adeno_100"/>
    <property type="match status" value="1"/>
</dbReference>
<feature type="compositionally biased region" description="Basic and acidic residues" evidence="15">
    <location>
        <begin position="1"/>
        <end position="20"/>
    </location>
</feature>
<evidence type="ECO:0000256" key="8">
    <source>
        <dbReference type="ARBA" id="ARBA00022921"/>
    </source>
</evidence>
<dbReference type="GO" id="GO:0039606">
    <property type="term" value="P:symbiont-mediated suppression of host translation initiation"/>
    <property type="evidence" value="ECO:0007669"/>
    <property type="project" value="UniProtKB-KW"/>
</dbReference>
<name>A0AAU6S541_9ADEN</name>
<evidence type="ECO:0000313" key="16">
    <source>
        <dbReference type="EMBL" id="WZK92839.1"/>
    </source>
</evidence>
<dbReference type="GO" id="GO:0043657">
    <property type="term" value="C:host cell"/>
    <property type="evidence" value="ECO:0007669"/>
    <property type="project" value="GOC"/>
</dbReference>
<evidence type="ECO:0000256" key="9">
    <source>
        <dbReference type="ARBA" id="ARBA00022995"/>
    </source>
</evidence>
<evidence type="ECO:0000256" key="7">
    <source>
        <dbReference type="ARBA" id="ARBA00022884"/>
    </source>
</evidence>
<keyword evidence="9 14" id="KW-1190">Host gene expression shutoff by virus</keyword>
<dbReference type="GO" id="GO:0003723">
    <property type="term" value="F:RNA binding"/>
    <property type="evidence" value="ECO:0007669"/>
    <property type="project" value="UniProtKB-UniRule"/>
</dbReference>
<evidence type="ECO:0000256" key="1">
    <source>
        <dbReference type="ARBA" id="ARBA00022448"/>
    </source>
</evidence>
<sequence>MADERCVAGAGEPRECEKQATVKQSYIGEEGDEAEDVLLRHIARQSTIVAQSLQDRWTAPVGPGEIGRAVERALFSPPTPPRRQENGTCEADPRINFYPTFVVPETLATYHIFFYNQKIPASCRANRTRADRALALKAGDTFPTYSPISEVPKIFEGLGTEEKISENVLEDDEGESILVELEGDNPRLAIMKRFSHLTHFAYPAVNLPPKVMEVVMNKLLVRRAQPAANVEDIDSEAGEPVVSDAELEKWLDFPLGATPERRAEIVAERRKDMMAVCLVTTLLECMDRFFRNPDIVRKMGETIHYAFRHGYVALASKISNVELSNLVSYMGILHENRLGQSVLHTILKGEAKRDYIRDTVFLMLVYTWQTAMGVWQQCLEPANLKELEKILQREKKKLWTGFDERTIAKDLSDIVMPVKLLETLQKGLPDLVSQSMMQNFRNLVLERSGILPAVSNAFPTDFVPITYKESPPQLWPYVYLMRLANYLMYHTDVAFDVAGEGLMSHYCRCNLCTPHRCLATNTALLNETQLIGTFEIQGPPSGEGEEQSKARGLKLTAGLWASAFLRKFIPEDYHAHKIAFYEDQSKPPAKVPTACVITQDSILGQLHEIKKAREEFLLKKGKGAYFDPQTGEELSAAPEASPVAVAHSFKGRRDGKSDRNDVGGGGVGSGERRRAQHRRGGGHGGGGAGRGSRGGRGPRWGRCSSCSPPPSIGRQGE</sequence>
<evidence type="ECO:0000256" key="6">
    <source>
        <dbReference type="ARBA" id="ARBA00022809"/>
    </source>
</evidence>
<feature type="compositionally biased region" description="Gly residues" evidence="15">
    <location>
        <begin position="682"/>
        <end position="698"/>
    </location>
</feature>
<proteinExistence type="evidence at transcript level"/>